<dbReference type="SUPFAM" id="SSF52540">
    <property type="entry name" value="P-loop containing nucleoside triphosphate hydrolases"/>
    <property type="match status" value="1"/>
</dbReference>
<dbReference type="InterPro" id="IPR027417">
    <property type="entry name" value="P-loop_NTPase"/>
</dbReference>
<protein>
    <submittedName>
        <fullName evidence="6">Nacht and tpr domain-containing</fullName>
    </submittedName>
</protein>
<gene>
    <name evidence="6" type="ORF">FSPOR_525</name>
</gene>
<dbReference type="PANTHER" id="PTHR10039:SF17">
    <property type="entry name" value="FUNGAL STAND N-TERMINAL GOODBYE DOMAIN-CONTAINING PROTEIN-RELATED"/>
    <property type="match status" value="1"/>
</dbReference>
<organism evidence="6 7">
    <name type="scientific">Fusarium sporotrichioides</name>
    <dbReference type="NCBI Taxonomy" id="5514"/>
    <lineage>
        <taxon>Eukaryota</taxon>
        <taxon>Fungi</taxon>
        <taxon>Dikarya</taxon>
        <taxon>Ascomycota</taxon>
        <taxon>Pezizomycotina</taxon>
        <taxon>Sordariomycetes</taxon>
        <taxon>Hypocreomycetidae</taxon>
        <taxon>Hypocreales</taxon>
        <taxon>Nectriaceae</taxon>
        <taxon>Fusarium</taxon>
    </lineage>
</organism>
<keyword evidence="7" id="KW-1185">Reference proteome</keyword>
<accession>A0A395SU75</accession>
<feature type="region of interest" description="Disordered" evidence="3">
    <location>
        <begin position="1317"/>
        <end position="1344"/>
    </location>
</feature>
<name>A0A395SU75_FUSSP</name>
<dbReference type="EMBL" id="PXOF01000013">
    <property type="protein sequence ID" value="RGP75727.1"/>
    <property type="molecule type" value="Genomic_DNA"/>
</dbReference>
<dbReference type="InterPro" id="IPR031350">
    <property type="entry name" value="Goodbye_dom"/>
</dbReference>
<keyword evidence="2" id="KW-0175">Coiled coil</keyword>
<evidence type="ECO:0000256" key="2">
    <source>
        <dbReference type="SAM" id="Coils"/>
    </source>
</evidence>
<proteinExistence type="predicted"/>
<sequence>MDTQMRRRDSDEEEDDGQAIARLWEEALKGYKGVAGRDLKQRFVDTQAMIDQATNDMENFHKYRHNEKKVDKLRSILIENLEYIEAGTQQLANAASSAFPPAAAIGVALTYFMEACRTVSADYDTVTIFFEDMKSFLHRITILEARLPKSRHYRVCLLDVFASFLVMCGLAQKFVELGRFTLSEKWISNLLGGEDSELASARKDMDMKLSRLQNATENAILGNTEELLKMTQELQKNGTHHKEVLQEQLETMRSLRDTTERMSEDLAKLIKAVDEQRRKGENDQGVTSQLDENEPVTATRIRNMLPAVQDEGLEYRILKETLVPDTCSWVFSETQWRQWWKQTAQRPSTLAIVGPAGLGKSHITATIYDKLKKEVQKDSSKTSCVAQFYFREHNPHLSNFLLAISSVINQVARQSSSVCGLLNDEWQNDEIVIRTSYWQDLVRLLLIPAFKKNSQNLLFVIFDGMDELGDLTAFTEFTEILQEEEANISLVLTFRPDTLPEMAGVNNILTIHASMQKLAPDLRALIWTRLNSLGALKTFSRYVQQRIADRVETTAPNMLYAENILHQLDALGREGAVLRNLDQPLPKDLPDLYHGMLLECYRRTAATYHNVVTNLLYWVAYSFRPLTLSEVTSLAKLWAGDALFDLDDIPEPFAKFVRIGDLGADAEGRAKLQAQEAWGKEVTELEAMKGAHQPNSVFDDGGLLIKFRERSLRSFFRDPPKKDSPHLLTPSQACYRIFLDCASIVRSSLPQGIEHVKSIQSFGVEYLLEYWKMIKLEEHSVTEQAEAMEAFATVMLNTDEFATMVESQEGETYYTKRFSDDVFMQLSHWANFLRISEIKLSNQACQWWEGLVESPRKCLWYLSKAHARNTFNSKDLVNTKASFNAFKDSFQASRMNYFLVKDPEGNSSSAPVEQEEPLSSSAIAHGLEGLFADVELGASGYRALASLLFDFKETGSAGVMCRKAIDKAQDTEERIKIYELMARIHLDTDLESAYNYINSYFEDTVQSGEVSSGLKRCTLITKARIEALMENQDQAAKLYQQARTMDPTFVTTENILSEEIKIFVKNRDKSQVLNRLMEWRPLERLAWIASGSSSGLLQDVAVATGQVEQVIKIYEEAIKYLDNVQAGAPIRINLGFFYLMVCDDAQKTREMTDEVLDSRCNTVRYAVTGEYSDYTLESAIELQSQANNILFRDSNDPTVMTELVKAQEGLLTRPLALDVPPQSETYMFQRHLTLSRMYRKMGPAVQFERYLQGMIDTCIQRLGDKVGWNDSDSLVQLATTLNDLSQVVQNGKELNRMAKILISAQFSVLVAPEEEKAQEIAEEAEESSRPGEDQSNCSSEPLDEGDLADADDVQRWCSGICEPKVEFTRWGSSVGYQCLTCYFCILCEECYDRLSHTSSQGTRREYPKYCEKQFGHIKAPIEGWRGVRNGSIMIEGEEPLPFDRLLQHIQDDLCKEAWKDFWRN</sequence>
<dbReference type="Gene3D" id="3.40.50.300">
    <property type="entry name" value="P-loop containing nucleotide triphosphate hydrolases"/>
    <property type="match status" value="1"/>
</dbReference>
<dbReference type="InterPro" id="IPR056884">
    <property type="entry name" value="NPHP3-like_N"/>
</dbReference>
<dbReference type="SUPFAM" id="SSF48452">
    <property type="entry name" value="TPR-like"/>
    <property type="match status" value="1"/>
</dbReference>
<comment type="caution">
    <text evidence="6">The sequence shown here is derived from an EMBL/GenBank/DDBJ whole genome shotgun (WGS) entry which is preliminary data.</text>
</comment>
<dbReference type="Proteomes" id="UP000266152">
    <property type="component" value="Unassembled WGS sequence"/>
</dbReference>
<evidence type="ECO:0000313" key="6">
    <source>
        <dbReference type="EMBL" id="RGP75727.1"/>
    </source>
</evidence>
<evidence type="ECO:0000259" key="4">
    <source>
        <dbReference type="Pfam" id="PF17109"/>
    </source>
</evidence>
<reference evidence="6 7" key="1">
    <citation type="journal article" date="2018" name="PLoS Pathog.">
        <title>Evolution of structural diversity of trichothecenes, a family of toxins produced by plant pathogenic and entomopathogenic fungi.</title>
        <authorList>
            <person name="Proctor R.H."/>
            <person name="McCormick S.P."/>
            <person name="Kim H.S."/>
            <person name="Cardoza R.E."/>
            <person name="Stanley A.M."/>
            <person name="Lindo L."/>
            <person name="Kelly A."/>
            <person name="Brown D.W."/>
            <person name="Lee T."/>
            <person name="Vaughan M.M."/>
            <person name="Alexander N.J."/>
            <person name="Busman M."/>
            <person name="Gutierrez S."/>
        </authorList>
    </citation>
    <scope>NUCLEOTIDE SEQUENCE [LARGE SCALE GENOMIC DNA]</scope>
    <source>
        <strain evidence="6 7">NRRL 3299</strain>
    </source>
</reference>
<evidence type="ECO:0000313" key="7">
    <source>
        <dbReference type="Proteomes" id="UP000266152"/>
    </source>
</evidence>
<dbReference type="Pfam" id="PF24883">
    <property type="entry name" value="NPHP3_N"/>
    <property type="match status" value="1"/>
</dbReference>
<evidence type="ECO:0000256" key="3">
    <source>
        <dbReference type="SAM" id="MobiDB-lite"/>
    </source>
</evidence>
<feature type="domain" description="Fungal STAND N-terminal Goodbye" evidence="4">
    <location>
        <begin position="24"/>
        <end position="141"/>
    </location>
</feature>
<dbReference type="Pfam" id="PF17109">
    <property type="entry name" value="Goodbye"/>
    <property type="match status" value="1"/>
</dbReference>
<feature type="domain" description="Nephrocystin 3-like N-terminal" evidence="5">
    <location>
        <begin position="325"/>
        <end position="493"/>
    </location>
</feature>
<dbReference type="InterPro" id="IPR011990">
    <property type="entry name" value="TPR-like_helical_dom_sf"/>
</dbReference>
<dbReference type="PANTHER" id="PTHR10039">
    <property type="entry name" value="AMELOGENIN"/>
    <property type="match status" value="1"/>
</dbReference>
<feature type="coiled-coil region" evidence="2">
    <location>
        <begin position="242"/>
        <end position="279"/>
    </location>
</feature>
<evidence type="ECO:0000256" key="1">
    <source>
        <dbReference type="ARBA" id="ARBA00022737"/>
    </source>
</evidence>
<keyword evidence="1" id="KW-0677">Repeat</keyword>
<evidence type="ECO:0000259" key="5">
    <source>
        <dbReference type="Pfam" id="PF24883"/>
    </source>
</evidence>